<protein>
    <submittedName>
        <fullName evidence="1">Uncharacterized protein</fullName>
    </submittedName>
</protein>
<dbReference type="OrthoDB" id="1446962at2"/>
<organism evidence="1 2">
    <name type="scientific">Flavobacterium anhuiense</name>
    <dbReference type="NCBI Taxonomy" id="459526"/>
    <lineage>
        <taxon>Bacteria</taxon>
        <taxon>Pseudomonadati</taxon>
        <taxon>Bacteroidota</taxon>
        <taxon>Flavobacteriia</taxon>
        <taxon>Flavobacteriales</taxon>
        <taxon>Flavobacteriaceae</taxon>
        <taxon>Flavobacterium</taxon>
    </lineage>
</organism>
<name>A0A444W1J7_9FLAO</name>
<reference evidence="1 2" key="1">
    <citation type="submission" date="2014-12" db="EMBL/GenBank/DDBJ databases">
        <title>Genome sequence of Flavobacterium anhuiense RCM74.</title>
        <authorList>
            <person name="Kim J.F."/>
            <person name="Song J.Y."/>
            <person name="Kwak M.-J."/>
            <person name="Lee S.-W."/>
        </authorList>
    </citation>
    <scope>NUCLEOTIDE SEQUENCE [LARGE SCALE GENOMIC DNA]</scope>
    <source>
        <strain evidence="1 2">RCM74</strain>
    </source>
</reference>
<proteinExistence type="predicted"/>
<sequence>MDTDEIIKLERIGMLSNRLLNTLKPAQDKRGMYNAEIRIYDYCELLSIIRNLMKLCIIALDNDSAEVPPTVLNQNIDVGLILGVTLQLLPIDEFELINEISYLCKDMKDEGNVDSNS</sequence>
<accession>A0A444W1J7</accession>
<dbReference type="AlphaFoldDB" id="A0A444W1J7"/>
<gene>
    <name evidence="1" type="ORF">NU08_1313</name>
</gene>
<evidence type="ECO:0000313" key="1">
    <source>
        <dbReference type="EMBL" id="RYJ39644.1"/>
    </source>
</evidence>
<dbReference type="EMBL" id="JUIV01000003">
    <property type="protein sequence ID" value="RYJ39644.1"/>
    <property type="molecule type" value="Genomic_DNA"/>
</dbReference>
<comment type="caution">
    <text evidence="1">The sequence shown here is derived from an EMBL/GenBank/DDBJ whole genome shotgun (WGS) entry which is preliminary data.</text>
</comment>
<evidence type="ECO:0000313" key="2">
    <source>
        <dbReference type="Proteomes" id="UP000290433"/>
    </source>
</evidence>
<dbReference type="Proteomes" id="UP000290433">
    <property type="component" value="Unassembled WGS sequence"/>
</dbReference>